<comment type="caution">
    <text evidence="1">The sequence shown here is derived from an EMBL/GenBank/DDBJ whole genome shotgun (WGS) entry which is preliminary data.</text>
</comment>
<dbReference type="RefSeq" id="WP_382313341.1">
    <property type="nucleotide sequence ID" value="NZ_JBHUFD010000003.1"/>
</dbReference>
<protein>
    <recommendedName>
        <fullName evidence="3">Antitoxin VbhA domain-containing protein</fullName>
    </recommendedName>
</protein>
<accession>A0ABW4QTH1</accession>
<dbReference type="Proteomes" id="UP001597197">
    <property type="component" value="Unassembled WGS sequence"/>
</dbReference>
<proteinExistence type="predicted"/>
<evidence type="ECO:0008006" key="3">
    <source>
        <dbReference type="Google" id="ProtNLM"/>
    </source>
</evidence>
<dbReference type="EMBL" id="JBHUFD010000003">
    <property type="protein sequence ID" value="MFD1872870.1"/>
    <property type="molecule type" value="Genomic_DNA"/>
</dbReference>
<keyword evidence="2" id="KW-1185">Reference proteome</keyword>
<evidence type="ECO:0000313" key="1">
    <source>
        <dbReference type="EMBL" id="MFD1872870.1"/>
    </source>
</evidence>
<sequence length="64" mass="7352">MKNEQAQRRIIAAALFPTKSHSMVPSTYEQLLADKYIEGSLTIYQSVELLEEYYRNTKGSVSRP</sequence>
<reference evidence="2" key="1">
    <citation type="journal article" date="2019" name="Int. J. Syst. Evol. Microbiol.">
        <title>The Global Catalogue of Microorganisms (GCM) 10K type strain sequencing project: providing services to taxonomists for standard genome sequencing and annotation.</title>
        <authorList>
            <consortium name="The Broad Institute Genomics Platform"/>
            <consortium name="The Broad Institute Genome Sequencing Center for Infectious Disease"/>
            <person name="Wu L."/>
            <person name="Ma J."/>
        </authorList>
    </citation>
    <scope>NUCLEOTIDE SEQUENCE [LARGE SCALE GENOMIC DNA]</scope>
    <source>
        <strain evidence="2">CGMCC 1.15795</strain>
    </source>
</reference>
<evidence type="ECO:0000313" key="2">
    <source>
        <dbReference type="Proteomes" id="UP001597197"/>
    </source>
</evidence>
<gene>
    <name evidence="1" type="ORF">ACFSDX_10555</name>
</gene>
<name>A0ABW4QTH1_9BACT</name>
<organism evidence="1 2">
    <name type="scientific">Hymenobacter bucti</name>
    <dbReference type="NCBI Taxonomy" id="1844114"/>
    <lineage>
        <taxon>Bacteria</taxon>
        <taxon>Pseudomonadati</taxon>
        <taxon>Bacteroidota</taxon>
        <taxon>Cytophagia</taxon>
        <taxon>Cytophagales</taxon>
        <taxon>Hymenobacteraceae</taxon>
        <taxon>Hymenobacter</taxon>
    </lineage>
</organism>